<dbReference type="AlphaFoldDB" id="A0A9P9WL51"/>
<name>A0A9P9WL51_9PEZI</name>
<dbReference type="Proteomes" id="UP000829685">
    <property type="component" value="Unassembled WGS sequence"/>
</dbReference>
<reference evidence="1" key="1">
    <citation type="submission" date="2021-03" db="EMBL/GenBank/DDBJ databases">
        <title>Revisited historic fungal species revealed as producer of novel bioactive compounds through whole genome sequencing and comparative genomics.</title>
        <authorList>
            <person name="Vignolle G.A."/>
            <person name="Hochenegger N."/>
            <person name="Mach R.L."/>
            <person name="Mach-Aigner A.R."/>
            <person name="Javad Rahimi M."/>
            <person name="Salim K.A."/>
            <person name="Chan C.M."/>
            <person name="Lim L.B.L."/>
            <person name="Cai F."/>
            <person name="Druzhinina I.S."/>
            <person name="U'Ren J.M."/>
            <person name="Derntl C."/>
        </authorList>
    </citation>
    <scope>NUCLEOTIDE SEQUENCE</scope>
    <source>
        <strain evidence="1">TUCIM 5799</strain>
    </source>
</reference>
<sequence length="135" mass="14804">MSAQQHVYVLGINAKLGAEAEARWGTFDDIMKKIEVDLARAERNGFPCTLQVVDSGNVDKSLAEFEANLIAGKDKYSALMFGGGIRTNPDPLPFEKAISIARKVLKPDVPILFNDGPDRHSWAIERGFGVKMEIG</sequence>
<protein>
    <submittedName>
        <fullName evidence="1">Uncharacterized protein</fullName>
    </submittedName>
</protein>
<evidence type="ECO:0000313" key="2">
    <source>
        <dbReference type="Proteomes" id="UP000829685"/>
    </source>
</evidence>
<comment type="caution">
    <text evidence="1">The sequence shown here is derived from an EMBL/GenBank/DDBJ whole genome shotgun (WGS) entry which is preliminary data.</text>
</comment>
<evidence type="ECO:0000313" key="1">
    <source>
        <dbReference type="EMBL" id="KAI1868922.1"/>
    </source>
</evidence>
<accession>A0A9P9WL51</accession>
<proteinExistence type="predicted"/>
<keyword evidence="2" id="KW-1185">Reference proteome</keyword>
<organism evidence="1 2">
    <name type="scientific">Neoarthrinium moseri</name>
    <dbReference type="NCBI Taxonomy" id="1658444"/>
    <lineage>
        <taxon>Eukaryota</taxon>
        <taxon>Fungi</taxon>
        <taxon>Dikarya</taxon>
        <taxon>Ascomycota</taxon>
        <taxon>Pezizomycotina</taxon>
        <taxon>Sordariomycetes</taxon>
        <taxon>Xylariomycetidae</taxon>
        <taxon>Amphisphaeriales</taxon>
        <taxon>Apiosporaceae</taxon>
        <taxon>Neoarthrinium</taxon>
    </lineage>
</organism>
<gene>
    <name evidence="1" type="ORF">JX265_006901</name>
</gene>
<dbReference type="EMBL" id="JAFIMR010000016">
    <property type="protein sequence ID" value="KAI1868922.1"/>
    <property type="molecule type" value="Genomic_DNA"/>
</dbReference>